<dbReference type="Proteomes" id="UP001528823">
    <property type="component" value="Unassembled WGS sequence"/>
</dbReference>
<dbReference type="Pfam" id="PF13503">
    <property type="entry name" value="DUF4123"/>
    <property type="match status" value="1"/>
</dbReference>
<evidence type="ECO:0000259" key="1">
    <source>
        <dbReference type="Pfam" id="PF13503"/>
    </source>
</evidence>
<dbReference type="EMBL" id="JAPMOU010000013">
    <property type="protein sequence ID" value="MDE1462718.1"/>
    <property type="molecule type" value="Genomic_DNA"/>
</dbReference>
<evidence type="ECO:0000313" key="3">
    <source>
        <dbReference type="Proteomes" id="UP001528823"/>
    </source>
</evidence>
<comment type="caution">
    <text evidence="2">The sequence shown here is derived from an EMBL/GenBank/DDBJ whole genome shotgun (WGS) entry which is preliminary data.</text>
</comment>
<dbReference type="InterPro" id="IPR025391">
    <property type="entry name" value="DUF4123"/>
</dbReference>
<gene>
    <name evidence="2" type="ORF">ORQ98_12145</name>
</gene>
<dbReference type="RefSeq" id="WP_274689072.1">
    <property type="nucleotide sequence ID" value="NZ_JAPMOU010000013.1"/>
</dbReference>
<proteinExistence type="predicted"/>
<evidence type="ECO:0000313" key="2">
    <source>
        <dbReference type="EMBL" id="MDE1462718.1"/>
    </source>
</evidence>
<accession>A0ABT5UBA1</accession>
<reference evidence="2 3" key="1">
    <citation type="submission" date="2022-11" db="EMBL/GenBank/DDBJ databases">
        <title>Spartinivicinus poritis sp. nov., isolated from scleractinian coral Porites lutea.</title>
        <authorList>
            <person name="Zhang G."/>
            <person name="Cai L."/>
            <person name="Wei Q."/>
        </authorList>
    </citation>
    <scope>NUCLEOTIDE SEQUENCE [LARGE SCALE GENOMIC DNA]</scope>
    <source>
        <strain evidence="2 3">A2-2</strain>
    </source>
</reference>
<protein>
    <submittedName>
        <fullName evidence="2">DUF4123 domain-containing protein</fullName>
    </submittedName>
</protein>
<organism evidence="2 3">
    <name type="scientific">Spartinivicinus poritis</name>
    <dbReference type="NCBI Taxonomy" id="2994640"/>
    <lineage>
        <taxon>Bacteria</taxon>
        <taxon>Pseudomonadati</taxon>
        <taxon>Pseudomonadota</taxon>
        <taxon>Gammaproteobacteria</taxon>
        <taxon>Oceanospirillales</taxon>
        <taxon>Zooshikellaceae</taxon>
        <taxon>Spartinivicinus</taxon>
    </lineage>
</organism>
<keyword evidence="3" id="KW-1185">Reference proteome</keyword>
<feature type="domain" description="DUF4123" evidence="1">
    <location>
        <begin position="18"/>
        <end position="139"/>
    </location>
</feature>
<sequence length="410" mass="48651">MTVADYLKQHIFSKNLNLYGVIDTVIFNDFTATLFDVEPEANFFPLYKKTQLESCIEISPYLVLLTSSSRLLNFLITNKAPENWGLLLAINNDYHFDKLLPYLQSILYIKSPDSEELIFRHYDPRVINPLLQSSNELEKCQLLGPVEHLIVPNHYHAERFQNVLAPDWVLWLNPEPMDSEIPEQQPWYEFSTNQWQSLLDEHRIKVEETIANQLISNNQDYTSLTKKQMHNMIQFWIDQAAEYDIEKTALVIRLIEVMNQFGQAMPEQELNYLESAILDNSEYDSEEKVQLLEKYAALVYENPELPFDPIRCITYEILFEDDGTITPIKPFDEQDMGKRVLYMNTYKELLNKKQQAFQAMAYLYQYYKNELIDNQQRYIPVSYFSREFNKYRFALVHFFNLLTQETTDEY</sequence>
<name>A0ABT5UBA1_9GAMM</name>